<evidence type="ECO:0000256" key="1">
    <source>
        <dbReference type="SAM" id="MobiDB-lite"/>
    </source>
</evidence>
<feature type="region of interest" description="Disordered" evidence="1">
    <location>
        <begin position="216"/>
        <end position="236"/>
    </location>
</feature>
<gene>
    <name evidence="2" type="ORF">BDK51DRAFT_50479</name>
</gene>
<protein>
    <submittedName>
        <fullName evidence="2">Uncharacterized protein</fullName>
    </submittedName>
</protein>
<dbReference type="AlphaFoldDB" id="A0A4P9WJK3"/>
<reference evidence="3" key="1">
    <citation type="journal article" date="2018" name="Nat. Microbiol.">
        <title>Leveraging single-cell genomics to expand the fungal tree of life.</title>
        <authorList>
            <person name="Ahrendt S.R."/>
            <person name="Quandt C.A."/>
            <person name="Ciobanu D."/>
            <person name="Clum A."/>
            <person name="Salamov A."/>
            <person name="Andreopoulos B."/>
            <person name="Cheng J.F."/>
            <person name="Woyke T."/>
            <person name="Pelin A."/>
            <person name="Henrissat B."/>
            <person name="Reynolds N.K."/>
            <person name="Benny G.L."/>
            <person name="Smith M.E."/>
            <person name="James T.Y."/>
            <person name="Grigoriev I.V."/>
        </authorList>
    </citation>
    <scope>NUCLEOTIDE SEQUENCE [LARGE SCALE GENOMIC DNA]</scope>
</reference>
<organism evidence="2 3">
    <name type="scientific">Blyttiomyces helicus</name>
    <dbReference type="NCBI Taxonomy" id="388810"/>
    <lineage>
        <taxon>Eukaryota</taxon>
        <taxon>Fungi</taxon>
        <taxon>Fungi incertae sedis</taxon>
        <taxon>Chytridiomycota</taxon>
        <taxon>Chytridiomycota incertae sedis</taxon>
        <taxon>Chytridiomycetes</taxon>
        <taxon>Chytridiomycetes incertae sedis</taxon>
        <taxon>Blyttiomyces</taxon>
    </lineage>
</organism>
<sequence>MQVGLAPKVQGIAYLATSCIEALKLSKDPENLQQCTSNLLKLDILTAVESVSSAQAAPSSHYKYDVSQTETAGEYILDGFMRHCVHRPLLRLMDTKIVWAFQFRAALPYLHLMWESATGSFKGADVMRQMNVESKHLEMCCGRYLHLFRGSTESWALPIANGNKFKLHAWFGSTPPAFKDKVDQKAIVPQVRKGYVGYKLEYHLFEEGARKGCRGTGGEAARLDGGQHATRDDPGG</sequence>
<keyword evidence="3" id="KW-1185">Reference proteome</keyword>
<evidence type="ECO:0000313" key="2">
    <source>
        <dbReference type="EMBL" id="RKO93111.1"/>
    </source>
</evidence>
<dbReference type="Proteomes" id="UP000269721">
    <property type="component" value="Unassembled WGS sequence"/>
</dbReference>
<proteinExistence type="predicted"/>
<accession>A0A4P9WJK3</accession>
<name>A0A4P9WJK3_9FUNG</name>
<evidence type="ECO:0000313" key="3">
    <source>
        <dbReference type="Proteomes" id="UP000269721"/>
    </source>
</evidence>
<dbReference type="EMBL" id="KZ994369">
    <property type="protein sequence ID" value="RKO93111.1"/>
    <property type="molecule type" value="Genomic_DNA"/>
</dbReference>